<evidence type="ECO:0000259" key="7">
    <source>
        <dbReference type="Pfam" id="PF03544"/>
    </source>
</evidence>
<feature type="compositionally biased region" description="Low complexity" evidence="5">
    <location>
        <begin position="28"/>
        <end position="38"/>
    </location>
</feature>
<feature type="region of interest" description="Disordered" evidence="5">
    <location>
        <begin position="133"/>
        <end position="167"/>
    </location>
</feature>
<gene>
    <name evidence="8" type="ORF">PIGHUM_01583</name>
</gene>
<feature type="region of interest" description="Disordered" evidence="5">
    <location>
        <begin position="183"/>
        <end position="210"/>
    </location>
</feature>
<dbReference type="GO" id="GO:0016020">
    <property type="term" value="C:membrane"/>
    <property type="evidence" value="ECO:0007669"/>
    <property type="project" value="UniProtKB-SubCell"/>
</dbReference>
<organism evidence="8 9">
    <name type="scientific">Pigmentiphaga humi</name>
    <dbReference type="NCBI Taxonomy" id="2478468"/>
    <lineage>
        <taxon>Bacteria</taxon>
        <taxon>Pseudomonadati</taxon>
        <taxon>Pseudomonadota</taxon>
        <taxon>Betaproteobacteria</taxon>
        <taxon>Burkholderiales</taxon>
        <taxon>Alcaligenaceae</taxon>
        <taxon>Pigmentiphaga</taxon>
    </lineage>
</organism>
<evidence type="ECO:0000313" key="8">
    <source>
        <dbReference type="EMBL" id="VCU69520.1"/>
    </source>
</evidence>
<dbReference type="AlphaFoldDB" id="A0A3P4B1E3"/>
<accession>A0A3P4B1E3</accession>
<dbReference type="NCBIfam" id="TIGR01352">
    <property type="entry name" value="tonB_Cterm"/>
    <property type="match status" value="1"/>
</dbReference>
<evidence type="ECO:0000256" key="3">
    <source>
        <dbReference type="ARBA" id="ARBA00022989"/>
    </source>
</evidence>
<proteinExistence type="predicted"/>
<evidence type="ECO:0000313" key="9">
    <source>
        <dbReference type="Proteomes" id="UP000277294"/>
    </source>
</evidence>
<dbReference type="Gene3D" id="3.30.1150.10">
    <property type="match status" value="1"/>
</dbReference>
<keyword evidence="2 6" id="KW-0812">Transmembrane</keyword>
<dbReference type="GO" id="GO:0055085">
    <property type="term" value="P:transmembrane transport"/>
    <property type="evidence" value="ECO:0007669"/>
    <property type="project" value="InterPro"/>
</dbReference>
<feature type="compositionally biased region" description="Low complexity" evidence="5">
    <location>
        <begin position="1"/>
        <end position="20"/>
    </location>
</feature>
<sequence length="346" mass="38099">MRWPDAGPATPWTAPAPKADVYNRGVPHHPASPSPSRSPARRPAHGRGALVMQALAALPARLGEDWRTRPERRYLMSAIAISMAAHLILFALHFTMPPQARSPERDAGLEVILLNAGTREAPAHAQLLAQVASDGGGDARDGHARSPVPRSAAARDGERLAQLQQRQAALEAQQRELAAALAQRRVPAPMHGTAGTPRPEQSGSAAQAEQLARRFAEISERIDDYNKRPRKHFFAPSTSEHRFAVYVEQWRHRIEEIGNRNYPAGARGKVYGSLRMTVYVRSDGTVESMDIDKPSEHKILNDAARRTVSLAAPFAPFPPQISRDTDVLAITRTWYFTNDTLSAKPR</sequence>
<keyword evidence="3 6" id="KW-1133">Transmembrane helix</keyword>
<keyword evidence="9" id="KW-1185">Reference proteome</keyword>
<dbReference type="InterPro" id="IPR037682">
    <property type="entry name" value="TonB_C"/>
</dbReference>
<protein>
    <submittedName>
        <fullName evidence="8">Gram-negative bacterial tonB protein</fullName>
    </submittedName>
</protein>
<dbReference type="Proteomes" id="UP000277294">
    <property type="component" value="Unassembled WGS sequence"/>
</dbReference>
<feature type="transmembrane region" description="Helical" evidence="6">
    <location>
        <begin position="74"/>
        <end position="96"/>
    </location>
</feature>
<name>A0A3P4B1E3_9BURK</name>
<dbReference type="InterPro" id="IPR006260">
    <property type="entry name" value="TonB/TolA_C"/>
</dbReference>
<comment type="subcellular location">
    <subcellularLocation>
        <location evidence="1">Membrane</location>
        <topology evidence="1">Single-pass membrane protein</topology>
    </subcellularLocation>
</comment>
<evidence type="ECO:0000256" key="5">
    <source>
        <dbReference type="SAM" id="MobiDB-lite"/>
    </source>
</evidence>
<feature type="domain" description="TonB C-terminal" evidence="7">
    <location>
        <begin position="260"/>
        <end position="336"/>
    </location>
</feature>
<feature type="region of interest" description="Disordered" evidence="5">
    <location>
        <begin position="1"/>
        <end position="46"/>
    </location>
</feature>
<evidence type="ECO:0000256" key="6">
    <source>
        <dbReference type="SAM" id="Phobius"/>
    </source>
</evidence>
<dbReference type="EMBL" id="UWPJ01000014">
    <property type="protein sequence ID" value="VCU69520.1"/>
    <property type="molecule type" value="Genomic_DNA"/>
</dbReference>
<reference evidence="8 9" key="1">
    <citation type="submission" date="2018-10" db="EMBL/GenBank/DDBJ databases">
        <authorList>
            <person name="Criscuolo A."/>
        </authorList>
    </citation>
    <scope>NUCLEOTIDE SEQUENCE [LARGE SCALE GENOMIC DNA]</scope>
    <source>
        <strain evidence="8">DnA1</strain>
    </source>
</reference>
<evidence type="ECO:0000256" key="1">
    <source>
        <dbReference type="ARBA" id="ARBA00004167"/>
    </source>
</evidence>
<evidence type="ECO:0000256" key="4">
    <source>
        <dbReference type="ARBA" id="ARBA00023136"/>
    </source>
</evidence>
<dbReference type="SUPFAM" id="SSF74653">
    <property type="entry name" value="TolA/TonB C-terminal domain"/>
    <property type="match status" value="1"/>
</dbReference>
<keyword evidence="4 6" id="KW-0472">Membrane</keyword>
<dbReference type="Pfam" id="PF03544">
    <property type="entry name" value="TonB_C"/>
    <property type="match status" value="1"/>
</dbReference>
<evidence type="ECO:0000256" key="2">
    <source>
        <dbReference type="ARBA" id="ARBA00022692"/>
    </source>
</evidence>